<name>A0A517YHL4_9BACT</name>
<keyword evidence="3" id="KW-1185">Reference proteome</keyword>
<proteinExistence type="predicted"/>
<evidence type="ECO:0000313" key="2">
    <source>
        <dbReference type="EMBL" id="QDU29730.1"/>
    </source>
</evidence>
<reference evidence="2 3" key="1">
    <citation type="submission" date="2019-02" db="EMBL/GenBank/DDBJ databases">
        <title>Deep-cultivation of Planctomycetes and their phenomic and genomic characterization uncovers novel biology.</title>
        <authorList>
            <person name="Wiegand S."/>
            <person name="Jogler M."/>
            <person name="Boedeker C."/>
            <person name="Pinto D."/>
            <person name="Vollmers J."/>
            <person name="Rivas-Marin E."/>
            <person name="Kohn T."/>
            <person name="Peeters S.H."/>
            <person name="Heuer A."/>
            <person name="Rast P."/>
            <person name="Oberbeckmann S."/>
            <person name="Bunk B."/>
            <person name="Jeske O."/>
            <person name="Meyerdierks A."/>
            <person name="Storesund J.E."/>
            <person name="Kallscheuer N."/>
            <person name="Luecker S."/>
            <person name="Lage O.M."/>
            <person name="Pohl T."/>
            <person name="Merkel B.J."/>
            <person name="Hornburger P."/>
            <person name="Mueller R.-W."/>
            <person name="Bruemmer F."/>
            <person name="Labrenz M."/>
            <person name="Spormann A.M."/>
            <person name="Op den Camp H."/>
            <person name="Overmann J."/>
            <person name="Amann R."/>
            <person name="Jetten M.S.M."/>
            <person name="Mascher T."/>
            <person name="Medema M.H."/>
            <person name="Devos D.P."/>
            <person name="Kaster A.-K."/>
            <person name="Ovreas L."/>
            <person name="Rohde M."/>
            <person name="Galperin M.Y."/>
            <person name="Jogler C."/>
        </authorList>
    </citation>
    <scope>NUCLEOTIDE SEQUENCE [LARGE SCALE GENOMIC DNA]</scope>
    <source>
        <strain evidence="2 3">ETA_A8</strain>
    </source>
</reference>
<keyword evidence="1" id="KW-1133">Transmembrane helix</keyword>
<organism evidence="2 3">
    <name type="scientific">Anatilimnocola aggregata</name>
    <dbReference type="NCBI Taxonomy" id="2528021"/>
    <lineage>
        <taxon>Bacteria</taxon>
        <taxon>Pseudomonadati</taxon>
        <taxon>Planctomycetota</taxon>
        <taxon>Planctomycetia</taxon>
        <taxon>Pirellulales</taxon>
        <taxon>Pirellulaceae</taxon>
        <taxon>Anatilimnocola</taxon>
    </lineage>
</organism>
<evidence type="ECO:0000256" key="1">
    <source>
        <dbReference type="SAM" id="Phobius"/>
    </source>
</evidence>
<accession>A0A517YHL4</accession>
<dbReference type="KEGG" id="aagg:ETAA8_48450"/>
<feature type="transmembrane region" description="Helical" evidence="1">
    <location>
        <begin position="150"/>
        <end position="171"/>
    </location>
</feature>
<keyword evidence="1" id="KW-0812">Transmembrane</keyword>
<dbReference type="Proteomes" id="UP000315017">
    <property type="component" value="Chromosome"/>
</dbReference>
<dbReference type="RefSeq" id="WP_145094000.1">
    <property type="nucleotide sequence ID" value="NZ_CP036274.1"/>
</dbReference>
<evidence type="ECO:0000313" key="3">
    <source>
        <dbReference type="Proteomes" id="UP000315017"/>
    </source>
</evidence>
<feature type="transmembrane region" description="Helical" evidence="1">
    <location>
        <begin position="14"/>
        <end position="38"/>
    </location>
</feature>
<protein>
    <submittedName>
        <fullName evidence="2">Uncharacterized protein</fullName>
    </submittedName>
</protein>
<gene>
    <name evidence="2" type="ORF">ETAA8_48450</name>
</gene>
<keyword evidence="1" id="KW-0472">Membrane</keyword>
<dbReference type="EMBL" id="CP036274">
    <property type="protein sequence ID" value="QDU29730.1"/>
    <property type="molecule type" value="Genomic_DNA"/>
</dbReference>
<dbReference type="AlphaFoldDB" id="A0A517YHL4"/>
<sequence>MTPTSSQPRSLSAFALRLVLLSLGLGAIAIVVLLAIWFRQGPAVTIGVEGQRIVEIPGPQLIAVPFTPGDALSVRIANVEPVEGGFRYDLRYMAFGPGEHDIGKSLVQPNGQRPEPRPEFAVSMQALIPEKYSGELYATPNSEVDLHTNYSFLMFLAWSSWALLLIPLVWYGRDWRRSAAVAPPPPSITERLRLLLQQASRAELSPEQQADLEQLLLAFWSQRLNLSTKRLGDAVEQLRCHPQAGAQWSSVERWFHSHQSPFGGKGANGTIAKDLLRDLEALN</sequence>